<gene>
    <name evidence="4" type="ORF">NLI96_g10220</name>
</gene>
<dbReference type="PANTHER" id="PTHR44360:SF1">
    <property type="entry name" value="DNAJ HOMOLOG SUBFAMILY B MEMBER 9"/>
    <property type="match status" value="1"/>
</dbReference>
<protein>
    <recommendedName>
        <fullName evidence="3">J domain-containing protein</fullName>
    </recommendedName>
</protein>
<dbReference type="AlphaFoldDB" id="A0AAD5UUB5"/>
<dbReference type="GO" id="GO:0005783">
    <property type="term" value="C:endoplasmic reticulum"/>
    <property type="evidence" value="ECO:0007669"/>
    <property type="project" value="TreeGrafter"/>
</dbReference>
<dbReference type="SMART" id="SM00271">
    <property type="entry name" value="DnaJ"/>
    <property type="match status" value="1"/>
</dbReference>
<feature type="compositionally biased region" description="Basic residues" evidence="2">
    <location>
        <begin position="466"/>
        <end position="475"/>
    </location>
</feature>
<feature type="compositionally biased region" description="Polar residues" evidence="2">
    <location>
        <begin position="483"/>
        <end position="497"/>
    </location>
</feature>
<dbReference type="SUPFAM" id="SSF46565">
    <property type="entry name" value="Chaperone J-domain"/>
    <property type="match status" value="1"/>
</dbReference>
<dbReference type="GO" id="GO:0051787">
    <property type="term" value="F:misfolded protein binding"/>
    <property type="evidence" value="ECO:0007669"/>
    <property type="project" value="TreeGrafter"/>
</dbReference>
<dbReference type="InterPro" id="IPR051948">
    <property type="entry name" value="Hsp70_co-chaperone_J-domain"/>
</dbReference>
<dbReference type="EMBL" id="JANAWD010000564">
    <property type="protein sequence ID" value="KAJ3477796.1"/>
    <property type="molecule type" value="Genomic_DNA"/>
</dbReference>
<reference evidence="4" key="1">
    <citation type="submission" date="2022-07" db="EMBL/GenBank/DDBJ databases">
        <title>Genome Sequence of Physisporinus lineatus.</title>
        <authorList>
            <person name="Buettner E."/>
        </authorList>
    </citation>
    <scope>NUCLEOTIDE SEQUENCE</scope>
    <source>
        <strain evidence="4">VT162</strain>
    </source>
</reference>
<feature type="domain" description="J" evidence="3">
    <location>
        <begin position="76"/>
        <end position="139"/>
    </location>
</feature>
<dbReference type="CDD" id="cd06257">
    <property type="entry name" value="DnaJ"/>
    <property type="match status" value="1"/>
</dbReference>
<evidence type="ECO:0000259" key="3">
    <source>
        <dbReference type="PROSITE" id="PS50076"/>
    </source>
</evidence>
<evidence type="ECO:0000313" key="4">
    <source>
        <dbReference type="EMBL" id="KAJ3477796.1"/>
    </source>
</evidence>
<dbReference type="InterPro" id="IPR001623">
    <property type="entry name" value="DnaJ_domain"/>
</dbReference>
<sequence>MASLIFALIGWSYLPDFATRQVLPYYLRFYQTVLRRPIPPPNTPQFARHYRYVYSAVVLSYLFYNFRAAALSMSPNLYETLGVYPTADDTALKTAFRQFAKKNHPDRVGPQGESLFMEVRDAYDALKNPITRFAYDRFGPEALHWKHCATLREYVRHGLIQSVGFHAVSACALLLVTAVGKPSPVAFVRIIYFSGEHCQSHAEDLQWRFVLLASLIAYELLFLLGPSPSTPSNSTISSLVFSDPASPSHTTIFSWLWPERVAYQHIRFLHSLFMLLGVALSRVAPVLFPPPPDAAADAQRLINDLGQIHAIASSADQEVAAMVQIELHSVHGEPTGVPSSAATFPYISPLQSPADEVMSLLTTEMENMVIEGKILREGGPMKSMVDTVVQRHKQDTFYDGYNSGGSGGFRNTSPIRGGGMAGMGGQVTAVYDESPTSSHASSPVMKRMSYSVPIRGPTPYSSPSRRVTRVVHRRPYGSPVRNEVNTETYTRGRSSSL</sequence>
<accession>A0AAD5UUB5</accession>
<dbReference type="PRINTS" id="PR00625">
    <property type="entry name" value="JDOMAIN"/>
</dbReference>
<dbReference type="Pfam" id="PF00226">
    <property type="entry name" value="DnaJ"/>
    <property type="match status" value="1"/>
</dbReference>
<proteinExistence type="predicted"/>
<feature type="region of interest" description="Disordered" evidence="2">
    <location>
        <begin position="455"/>
        <end position="497"/>
    </location>
</feature>
<dbReference type="GO" id="GO:0051087">
    <property type="term" value="F:protein-folding chaperone binding"/>
    <property type="evidence" value="ECO:0007669"/>
    <property type="project" value="TreeGrafter"/>
</dbReference>
<dbReference type="GO" id="GO:0036503">
    <property type="term" value="P:ERAD pathway"/>
    <property type="evidence" value="ECO:0007669"/>
    <property type="project" value="TreeGrafter"/>
</dbReference>
<keyword evidence="1" id="KW-0143">Chaperone</keyword>
<dbReference type="PANTHER" id="PTHR44360">
    <property type="entry name" value="DNAJ HOMOLOG SUBFAMILY B MEMBER 9"/>
    <property type="match status" value="1"/>
</dbReference>
<dbReference type="PROSITE" id="PS50076">
    <property type="entry name" value="DNAJ_2"/>
    <property type="match status" value="1"/>
</dbReference>
<evidence type="ECO:0000256" key="2">
    <source>
        <dbReference type="SAM" id="MobiDB-lite"/>
    </source>
</evidence>
<dbReference type="InterPro" id="IPR036869">
    <property type="entry name" value="J_dom_sf"/>
</dbReference>
<dbReference type="Proteomes" id="UP001212997">
    <property type="component" value="Unassembled WGS sequence"/>
</dbReference>
<evidence type="ECO:0000313" key="5">
    <source>
        <dbReference type="Proteomes" id="UP001212997"/>
    </source>
</evidence>
<dbReference type="Gene3D" id="1.10.287.110">
    <property type="entry name" value="DnaJ domain"/>
    <property type="match status" value="1"/>
</dbReference>
<name>A0AAD5UUB5_9APHY</name>
<evidence type="ECO:0000256" key="1">
    <source>
        <dbReference type="ARBA" id="ARBA00023186"/>
    </source>
</evidence>
<organism evidence="4 5">
    <name type="scientific">Meripilus lineatus</name>
    <dbReference type="NCBI Taxonomy" id="2056292"/>
    <lineage>
        <taxon>Eukaryota</taxon>
        <taxon>Fungi</taxon>
        <taxon>Dikarya</taxon>
        <taxon>Basidiomycota</taxon>
        <taxon>Agaricomycotina</taxon>
        <taxon>Agaricomycetes</taxon>
        <taxon>Polyporales</taxon>
        <taxon>Meripilaceae</taxon>
        <taxon>Meripilus</taxon>
    </lineage>
</organism>
<comment type="caution">
    <text evidence="4">The sequence shown here is derived from an EMBL/GenBank/DDBJ whole genome shotgun (WGS) entry which is preliminary data.</text>
</comment>
<keyword evidence="5" id="KW-1185">Reference proteome</keyword>